<name>A0AAV4U1R5_CAEEX</name>
<gene>
    <name evidence="2" type="ORF">CEXT_429081</name>
</gene>
<evidence type="ECO:0008006" key="4">
    <source>
        <dbReference type="Google" id="ProtNLM"/>
    </source>
</evidence>
<accession>A0AAV4U1R5</accession>
<reference evidence="2 3" key="1">
    <citation type="submission" date="2021-06" db="EMBL/GenBank/DDBJ databases">
        <title>Caerostris extrusa draft genome.</title>
        <authorList>
            <person name="Kono N."/>
            <person name="Arakawa K."/>
        </authorList>
    </citation>
    <scope>NUCLEOTIDE SEQUENCE [LARGE SCALE GENOMIC DNA]</scope>
</reference>
<feature type="transmembrane region" description="Helical" evidence="1">
    <location>
        <begin position="166"/>
        <end position="190"/>
    </location>
</feature>
<feature type="transmembrane region" description="Helical" evidence="1">
    <location>
        <begin position="279"/>
        <end position="302"/>
    </location>
</feature>
<keyword evidence="3" id="KW-1185">Reference proteome</keyword>
<keyword evidence="1" id="KW-0812">Transmembrane</keyword>
<organism evidence="2 3">
    <name type="scientific">Caerostris extrusa</name>
    <name type="common">Bark spider</name>
    <name type="synonym">Caerostris bankana</name>
    <dbReference type="NCBI Taxonomy" id="172846"/>
    <lineage>
        <taxon>Eukaryota</taxon>
        <taxon>Metazoa</taxon>
        <taxon>Ecdysozoa</taxon>
        <taxon>Arthropoda</taxon>
        <taxon>Chelicerata</taxon>
        <taxon>Arachnida</taxon>
        <taxon>Araneae</taxon>
        <taxon>Araneomorphae</taxon>
        <taxon>Entelegynae</taxon>
        <taxon>Araneoidea</taxon>
        <taxon>Araneidae</taxon>
        <taxon>Caerostris</taxon>
    </lineage>
</organism>
<sequence length="375" mass="42555">MSQDFEIRNELTWKVLAATGIDILETRRNESTARSALRKSASCVYMFVCGLSFLYSVMLLMKFGAISTKLIKSNVVSLINILLSFMLWIVIYKRKFIIHQTLVKLHSISVTLFHAKLPVFKHVKFIIFSIWLSLPVYCLIAIIVVWRTNNDYLYLWTLDSKMDLNFLGVVVLLFCPTLFYLPVITFPSFINMVLCMLYRNCSCLLSQYAAKLRLFKPGSLDIQFVAAYSTLIKITEEVNDVVSTPAFLCTAIFFSQMLTSLAWTFLTSGKRSAAHNLEIAYASTMSVLSAVSLPLAASTITIEARKIKLKLERLYENSLMDPAVNVQDIKIMQNAARKKNIEMSACHVLYFNRGYALALFGALFTYGLLFININA</sequence>
<dbReference type="Proteomes" id="UP001054945">
    <property type="component" value="Unassembled WGS sequence"/>
</dbReference>
<dbReference type="AlphaFoldDB" id="A0AAV4U1R5"/>
<evidence type="ECO:0000313" key="2">
    <source>
        <dbReference type="EMBL" id="GIY51658.1"/>
    </source>
</evidence>
<feature type="transmembrane region" description="Helical" evidence="1">
    <location>
        <begin position="125"/>
        <end position="146"/>
    </location>
</feature>
<keyword evidence="1" id="KW-0472">Membrane</keyword>
<dbReference type="EMBL" id="BPLR01012137">
    <property type="protein sequence ID" value="GIY51658.1"/>
    <property type="molecule type" value="Genomic_DNA"/>
</dbReference>
<feature type="transmembrane region" description="Helical" evidence="1">
    <location>
        <begin position="354"/>
        <end position="373"/>
    </location>
</feature>
<feature type="transmembrane region" description="Helical" evidence="1">
    <location>
        <begin position="246"/>
        <end position="267"/>
    </location>
</feature>
<comment type="caution">
    <text evidence="2">The sequence shown here is derived from an EMBL/GenBank/DDBJ whole genome shotgun (WGS) entry which is preliminary data.</text>
</comment>
<evidence type="ECO:0000313" key="3">
    <source>
        <dbReference type="Proteomes" id="UP001054945"/>
    </source>
</evidence>
<proteinExistence type="predicted"/>
<feature type="transmembrane region" description="Helical" evidence="1">
    <location>
        <begin position="43"/>
        <end position="63"/>
    </location>
</feature>
<keyword evidence="1" id="KW-1133">Transmembrane helix</keyword>
<feature type="transmembrane region" description="Helical" evidence="1">
    <location>
        <begin position="75"/>
        <end position="92"/>
    </location>
</feature>
<protein>
    <recommendedName>
        <fullName evidence="4">Gustatory receptor</fullName>
    </recommendedName>
</protein>
<evidence type="ECO:0000256" key="1">
    <source>
        <dbReference type="SAM" id="Phobius"/>
    </source>
</evidence>